<dbReference type="AlphaFoldDB" id="A0A165EYN0"/>
<dbReference type="GO" id="GO:0004322">
    <property type="term" value="F:ferroxidase activity"/>
    <property type="evidence" value="ECO:0007669"/>
    <property type="project" value="TreeGrafter"/>
</dbReference>
<dbReference type="EMBL" id="KV427617">
    <property type="protein sequence ID" value="KZT07992.1"/>
    <property type="molecule type" value="Genomic_DNA"/>
</dbReference>
<evidence type="ECO:0000313" key="13">
    <source>
        <dbReference type="EMBL" id="KZT07992.1"/>
    </source>
</evidence>
<evidence type="ECO:0000256" key="5">
    <source>
        <dbReference type="ARBA" id="ARBA00023008"/>
    </source>
</evidence>
<dbReference type="RefSeq" id="XP_040765732.1">
    <property type="nucleotide sequence ID" value="XM_040906957.1"/>
</dbReference>
<name>A0A165EYN0_9APHY</name>
<evidence type="ECO:0000256" key="8">
    <source>
        <dbReference type="SAM" id="Phobius"/>
    </source>
</evidence>
<keyword evidence="8" id="KW-0812">Transmembrane</keyword>
<dbReference type="PROSITE" id="PS00080">
    <property type="entry name" value="MULTICOPPER_OXIDASE2"/>
    <property type="match status" value="1"/>
</dbReference>
<proteinExistence type="inferred from homology"/>
<dbReference type="InterPro" id="IPR001117">
    <property type="entry name" value="Cu-oxidase_2nd"/>
</dbReference>
<accession>A0A165EYN0</accession>
<dbReference type="PANTHER" id="PTHR11709">
    <property type="entry name" value="MULTI-COPPER OXIDASE"/>
    <property type="match status" value="1"/>
</dbReference>
<keyword evidence="5" id="KW-0186">Copper</keyword>
<dbReference type="GO" id="GO:0033573">
    <property type="term" value="C:high-affinity iron permease complex"/>
    <property type="evidence" value="ECO:0007669"/>
    <property type="project" value="TreeGrafter"/>
</dbReference>
<dbReference type="InterPro" id="IPR045087">
    <property type="entry name" value="Cu-oxidase_fam"/>
</dbReference>
<dbReference type="GO" id="GO:0010106">
    <property type="term" value="P:cellular response to iron ion starvation"/>
    <property type="evidence" value="ECO:0007669"/>
    <property type="project" value="TreeGrafter"/>
</dbReference>
<evidence type="ECO:0000259" key="10">
    <source>
        <dbReference type="Pfam" id="PF00394"/>
    </source>
</evidence>
<keyword evidence="2" id="KW-0479">Metal-binding</keyword>
<evidence type="ECO:0000256" key="3">
    <source>
        <dbReference type="ARBA" id="ARBA00022729"/>
    </source>
</evidence>
<dbReference type="InParanoid" id="A0A165EYN0"/>
<dbReference type="InterPro" id="IPR011706">
    <property type="entry name" value="Cu-oxidase_C"/>
</dbReference>
<dbReference type="OrthoDB" id="2121828at2759"/>
<evidence type="ECO:0000256" key="4">
    <source>
        <dbReference type="ARBA" id="ARBA00023002"/>
    </source>
</evidence>
<dbReference type="InterPro" id="IPR008972">
    <property type="entry name" value="Cupredoxin"/>
</dbReference>
<feature type="domain" description="Plastocyanin-like" evidence="12">
    <location>
        <begin position="31"/>
        <end position="145"/>
    </location>
</feature>
<keyword evidence="3 9" id="KW-0732">Signal</keyword>
<dbReference type="GeneID" id="63823986"/>
<dbReference type="Pfam" id="PF00394">
    <property type="entry name" value="Cu-oxidase"/>
    <property type="match status" value="1"/>
</dbReference>
<sequence>MMWSAFALIAAAAPALAGIHEMWWNITYVEDINPDGLYPRRVIGVNGSWPLPAYAVNSTDSLVVHAHNSLDQPATLHHHGMFFNSTSWMDGAQQVGQCGIPPGEDFTYVVPINTSGQSGTYWVHSHAGGQYVDGLRSTFVINPEEEKYDYDEDYTIVIADWYHDQQANLLTEFISISNPGGAEPVPDAPLMYFLKTQTGEYVPPKAGSNPYPTTASVGFNENATLSFEAGKTYRLRVVNNGGFAGFFFWIDGHQMRIIEADGTDTEEYEIDQINLGVAQRYSILVTALNDTTANYAIHANFDTSMFDTVPDTLNPNATSYIVYNTSSSADVVENTVDGYLLTNDTLLVPYDPIGIVPATKTIPLYFEFDTMDDGTNHATVNFTTYNSPNVPSIMSMLTLGENATAQEAYGPNCFVVDHLDVVDIVLMNGDSNMHPFHLHGHTMQLVNYAPDYTNPPPINESQVNPMRRDTVIIPSGAAYTLRFIADNPGAWFFHCHIEWHLEVGLAVEIIEAPLIAQERNSMPSSMNDQCATLGKPYSGNAAGHASATDLSGLTTGPFIQNNGWHPRGIGAMFGCVFTAVLGMATVVWYALGGHISEAEIEHEERLRLEAKAARGRFFGLAKKVKKMRHHTED</sequence>
<dbReference type="PROSITE" id="PS00079">
    <property type="entry name" value="MULTICOPPER_OXIDASE1"/>
    <property type="match status" value="2"/>
</dbReference>
<evidence type="ECO:0000256" key="7">
    <source>
        <dbReference type="ARBA" id="ARBA00023180"/>
    </source>
</evidence>
<reference evidence="13 14" key="1">
    <citation type="journal article" date="2016" name="Mol. Biol. Evol.">
        <title>Comparative Genomics of Early-Diverging Mushroom-Forming Fungi Provides Insights into the Origins of Lignocellulose Decay Capabilities.</title>
        <authorList>
            <person name="Nagy L.G."/>
            <person name="Riley R."/>
            <person name="Tritt A."/>
            <person name="Adam C."/>
            <person name="Daum C."/>
            <person name="Floudas D."/>
            <person name="Sun H."/>
            <person name="Yadav J.S."/>
            <person name="Pangilinan J."/>
            <person name="Larsson K.H."/>
            <person name="Matsuura K."/>
            <person name="Barry K."/>
            <person name="Labutti K."/>
            <person name="Kuo R."/>
            <person name="Ohm R.A."/>
            <person name="Bhattacharya S.S."/>
            <person name="Shirouzu T."/>
            <person name="Yoshinaga Y."/>
            <person name="Martin F.M."/>
            <person name="Grigoriev I.V."/>
            <person name="Hibbett D.S."/>
        </authorList>
    </citation>
    <scope>NUCLEOTIDE SEQUENCE [LARGE SCALE GENOMIC DNA]</scope>
    <source>
        <strain evidence="13 14">93-53</strain>
    </source>
</reference>
<dbReference type="Gene3D" id="2.60.40.420">
    <property type="entry name" value="Cupredoxins - blue copper proteins"/>
    <property type="match status" value="3"/>
</dbReference>
<evidence type="ECO:0000259" key="12">
    <source>
        <dbReference type="Pfam" id="PF07732"/>
    </source>
</evidence>
<keyword evidence="6" id="KW-1015">Disulfide bond</keyword>
<dbReference type="Proteomes" id="UP000076871">
    <property type="component" value="Unassembled WGS sequence"/>
</dbReference>
<feature type="signal peptide" evidence="9">
    <location>
        <begin position="1"/>
        <end position="17"/>
    </location>
</feature>
<dbReference type="InterPro" id="IPR033138">
    <property type="entry name" value="Cu_oxidase_CS"/>
</dbReference>
<evidence type="ECO:0000313" key="14">
    <source>
        <dbReference type="Proteomes" id="UP000076871"/>
    </source>
</evidence>
<keyword evidence="8" id="KW-1133">Transmembrane helix</keyword>
<dbReference type="GO" id="GO:0033215">
    <property type="term" value="P:reductive iron assimilation"/>
    <property type="evidence" value="ECO:0007669"/>
    <property type="project" value="TreeGrafter"/>
</dbReference>
<dbReference type="FunCoup" id="A0A165EYN0">
    <property type="interactions" value="48"/>
</dbReference>
<dbReference type="CDD" id="cd13877">
    <property type="entry name" value="CuRO_2_Fet3p_like"/>
    <property type="match status" value="1"/>
</dbReference>
<dbReference type="InterPro" id="IPR002355">
    <property type="entry name" value="Cu_oxidase_Cu_BS"/>
</dbReference>
<protein>
    <submittedName>
        <fullName evidence="13">Multicopper oxidase</fullName>
    </submittedName>
</protein>
<evidence type="ECO:0000256" key="2">
    <source>
        <dbReference type="ARBA" id="ARBA00022723"/>
    </source>
</evidence>
<organism evidence="13 14">
    <name type="scientific">Laetiporus sulphureus 93-53</name>
    <dbReference type="NCBI Taxonomy" id="1314785"/>
    <lineage>
        <taxon>Eukaryota</taxon>
        <taxon>Fungi</taxon>
        <taxon>Dikarya</taxon>
        <taxon>Basidiomycota</taxon>
        <taxon>Agaricomycotina</taxon>
        <taxon>Agaricomycetes</taxon>
        <taxon>Polyporales</taxon>
        <taxon>Laetiporus</taxon>
    </lineage>
</organism>
<dbReference type="PANTHER" id="PTHR11709:SF361">
    <property type="entry name" value="IRON TRANSPORT MULTICOPPER OXIDASE FET3"/>
    <property type="match status" value="1"/>
</dbReference>
<feature type="domain" description="Plastocyanin-like" evidence="10">
    <location>
        <begin position="152"/>
        <end position="325"/>
    </location>
</feature>
<dbReference type="SUPFAM" id="SSF49503">
    <property type="entry name" value="Cupredoxins"/>
    <property type="match status" value="3"/>
</dbReference>
<evidence type="ECO:0000256" key="1">
    <source>
        <dbReference type="ARBA" id="ARBA00010609"/>
    </source>
</evidence>
<dbReference type="Pfam" id="PF07731">
    <property type="entry name" value="Cu-oxidase_2"/>
    <property type="match status" value="1"/>
</dbReference>
<dbReference type="InterPro" id="IPR011707">
    <property type="entry name" value="Cu-oxidase-like_N"/>
</dbReference>
<comment type="similarity">
    <text evidence="1">Belongs to the multicopper oxidase family.</text>
</comment>
<keyword evidence="4" id="KW-0560">Oxidoreductase</keyword>
<dbReference type="Pfam" id="PF07732">
    <property type="entry name" value="Cu-oxidase_3"/>
    <property type="match status" value="1"/>
</dbReference>
<gene>
    <name evidence="13" type="ORF">LAESUDRAFT_713277</name>
</gene>
<dbReference type="InterPro" id="IPR044130">
    <property type="entry name" value="CuRO_2_Fet3-like"/>
</dbReference>
<feature type="transmembrane region" description="Helical" evidence="8">
    <location>
        <begin position="569"/>
        <end position="591"/>
    </location>
</feature>
<dbReference type="CDD" id="cd13851">
    <property type="entry name" value="CuRO_1_Fet3p"/>
    <property type="match status" value="1"/>
</dbReference>
<dbReference type="STRING" id="1314785.A0A165EYN0"/>
<keyword evidence="8" id="KW-0472">Membrane</keyword>
<feature type="domain" description="Plastocyanin-like" evidence="11">
    <location>
        <begin position="388"/>
        <end position="513"/>
    </location>
</feature>
<keyword evidence="7" id="KW-0325">Glycoprotein</keyword>
<evidence type="ECO:0000256" key="6">
    <source>
        <dbReference type="ARBA" id="ARBA00023157"/>
    </source>
</evidence>
<evidence type="ECO:0000259" key="11">
    <source>
        <dbReference type="Pfam" id="PF07731"/>
    </source>
</evidence>
<feature type="chain" id="PRO_5007857485" evidence="9">
    <location>
        <begin position="18"/>
        <end position="633"/>
    </location>
</feature>
<dbReference type="GO" id="GO:0005507">
    <property type="term" value="F:copper ion binding"/>
    <property type="evidence" value="ECO:0007669"/>
    <property type="project" value="InterPro"/>
</dbReference>
<evidence type="ECO:0000256" key="9">
    <source>
        <dbReference type="SAM" id="SignalP"/>
    </source>
</evidence>
<keyword evidence="14" id="KW-1185">Reference proteome</keyword>